<organism evidence="2 3">
    <name type="scientific">Parasponia andersonii</name>
    <name type="common">Sponia andersonii</name>
    <dbReference type="NCBI Taxonomy" id="3476"/>
    <lineage>
        <taxon>Eukaryota</taxon>
        <taxon>Viridiplantae</taxon>
        <taxon>Streptophyta</taxon>
        <taxon>Embryophyta</taxon>
        <taxon>Tracheophyta</taxon>
        <taxon>Spermatophyta</taxon>
        <taxon>Magnoliopsida</taxon>
        <taxon>eudicotyledons</taxon>
        <taxon>Gunneridae</taxon>
        <taxon>Pentapetalae</taxon>
        <taxon>rosids</taxon>
        <taxon>fabids</taxon>
        <taxon>Rosales</taxon>
        <taxon>Cannabaceae</taxon>
        <taxon>Parasponia</taxon>
    </lineage>
</organism>
<protein>
    <submittedName>
        <fullName evidence="2">Uncharacterized protein</fullName>
    </submittedName>
</protein>
<accession>A0A2P5AC73</accession>
<dbReference type="Proteomes" id="UP000237105">
    <property type="component" value="Unassembled WGS sequence"/>
</dbReference>
<evidence type="ECO:0000313" key="2">
    <source>
        <dbReference type="EMBL" id="PON34129.1"/>
    </source>
</evidence>
<gene>
    <name evidence="2" type="ORF">PanWU01x14_346960</name>
</gene>
<evidence type="ECO:0000256" key="1">
    <source>
        <dbReference type="SAM" id="MobiDB-lite"/>
    </source>
</evidence>
<name>A0A2P5AC73_PARAD</name>
<dbReference type="AlphaFoldDB" id="A0A2P5AC73"/>
<feature type="compositionally biased region" description="Low complexity" evidence="1">
    <location>
        <begin position="1"/>
        <end position="12"/>
    </location>
</feature>
<dbReference type="EMBL" id="JXTB01000679">
    <property type="protein sequence ID" value="PON34129.1"/>
    <property type="molecule type" value="Genomic_DNA"/>
</dbReference>
<feature type="region of interest" description="Disordered" evidence="1">
    <location>
        <begin position="1"/>
        <end position="63"/>
    </location>
</feature>
<sequence length="63" mass="7186">MESEQSPEQSPSAMERQVWPETELEKLSWEVARTETAPATGPRRRQPAVSPLQQPTQSLHEPF</sequence>
<keyword evidence="3" id="KW-1185">Reference proteome</keyword>
<comment type="caution">
    <text evidence="2">The sequence shown here is derived from an EMBL/GenBank/DDBJ whole genome shotgun (WGS) entry which is preliminary data.</text>
</comment>
<feature type="compositionally biased region" description="Polar residues" evidence="1">
    <location>
        <begin position="51"/>
        <end position="63"/>
    </location>
</feature>
<evidence type="ECO:0000313" key="3">
    <source>
        <dbReference type="Proteomes" id="UP000237105"/>
    </source>
</evidence>
<proteinExistence type="predicted"/>
<reference evidence="3" key="1">
    <citation type="submission" date="2016-06" db="EMBL/GenBank/DDBJ databases">
        <title>Parallel loss of symbiosis genes in relatives of nitrogen-fixing non-legume Parasponia.</title>
        <authorList>
            <person name="Van Velzen R."/>
            <person name="Holmer R."/>
            <person name="Bu F."/>
            <person name="Rutten L."/>
            <person name="Van Zeijl A."/>
            <person name="Liu W."/>
            <person name="Santuari L."/>
            <person name="Cao Q."/>
            <person name="Sharma T."/>
            <person name="Shen D."/>
            <person name="Roswanjaya Y."/>
            <person name="Wardhani T."/>
            <person name="Kalhor M.S."/>
            <person name="Jansen J."/>
            <person name="Van den Hoogen J."/>
            <person name="Gungor B."/>
            <person name="Hartog M."/>
            <person name="Hontelez J."/>
            <person name="Verver J."/>
            <person name="Yang W.-C."/>
            <person name="Schijlen E."/>
            <person name="Repin R."/>
            <person name="Schilthuizen M."/>
            <person name="Schranz E."/>
            <person name="Heidstra R."/>
            <person name="Miyata K."/>
            <person name="Fedorova E."/>
            <person name="Kohlen W."/>
            <person name="Bisseling T."/>
            <person name="Smit S."/>
            <person name="Geurts R."/>
        </authorList>
    </citation>
    <scope>NUCLEOTIDE SEQUENCE [LARGE SCALE GENOMIC DNA]</scope>
    <source>
        <strain evidence="3">cv. WU1-14</strain>
    </source>
</reference>